<dbReference type="InterPro" id="IPR045851">
    <property type="entry name" value="AMP-bd_C_sf"/>
</dbReference>
<feature type="non-terminal residue" evidence="6">
    <location>
        <position position="1468"/>
    </location>
</feature>
<evidence type="ECO:0000256" key="2">
    <source>
        <dbReference type="ARBA" id="ARBA00022553"/>
    </source>
</evidence>
<dbReference type="SMART" id="SM00823">
    <property type="entry name" value="PKS_PP"/>
    <property type="match status" value="1"/>
</dbReference>
<dbReference type="SMART" id="SM00825">
    <property type="entry name" value="PKS_KS"/>
    <property type="match status" value="1"/>
</dbReference>
<gene>
    <name evidence="6" type="ORF">EV191_1041</name>
</gene>
<dbReference type="PANTHER" id="PTHR43775:SF51">
    <property type="entry name" value="INACTIVE PHENOLPHTHIOCEROL SYNTHESIS POLYKETIDE SYNTHASE TYPE I PKS1-RELATED"/>
    <property type="match status" value="1"/>
</dbReference>
<dbReference type="Pfam" id="PF00550">
    <property type="entry name" value="PP-binding"/>
    <property type="match status" value="1"/>
</dbReference>
<keyword evidence="2" id="KW-0597">Phosphoprotein</keyword>
<dbReference type="InterPro" id="IPR036736">
    <property type="entry name" value="ACP-like_sf"/>
</dbReference>
<dbReference type="FunFam" id="3.40.47.10:FF:000019">
    <property type="entry name" value="Polyketide synthase type I"/>
    <property type="match status" value="1"/>
</dbReference>
<keyword evidence="1" id="KW-0596">Phosphopantetheine</keyword>
<sequence length="1468" mass="153405">MLRTDLIRPLPELIRAQAARAGDRTAYLDSRRSVSFAELERRTGCLAGQLAALGVNRGDRVAIHLGNRVEMIEGYHAVARASAVCVPVNPRISDAELAHVLAESKAGVVLTDESRLPQVLRVAAGCTVVATGANRPAGVLSFEELAETSAPESPRDDLGLDEPAYLLFTSGTTGRPKGVLSTTRSSMWTIASCYSSIVGISENDRVLWPLPLSHSMGHNLGAIGLTALGATAYIMDAFAAGEVVELLTEQPFTLMVAVPTMYHQLLVAARERGGVDTSLRLALTAGSPTGDGLWKSFRETFGVELLEHYGSTETNGPIVTNWPAGDRVAGSCGVPLPGLSLRLVDPSTGVDVPPGAEGEIWVNAPSVMLGYYDPEVGAVAPQDGWHHTGDLARRDESGYVTITGRLKELIIRGGENIHPGEVEEVLRHVPGVADVAVAAKAHEVLGQVPIALVVPEPEGVDPQRLFAICRERLSYYKVPEEVHAIARVPRTPSGKIPRRELDGLSRRLLAVGAGYVDGLYAMSQAPLLAAERSVPLRWTAFDTAPGSDGVAACATDGLADRVRDWLADERFGGTVLAVVTSDAVDTGFLADPEWARLRALQASFPNRLVLVDTDRPVVPRDELDGYVESGEACVLVRDGVAQVPQLARLSMGAVRELRADDVVLLTGAGGPVGAAIANHLVAGHGVRRLLMVGTEVGDEALVSRLTELGAEVRTVAGQLTDRWTAAAVAAETTGPVALVVHCSSEEGVAALCGLAGPTQLAVVTGVGEVLGAAGPDRAVAAAADARLVRRQGGVYLASAPWRADALPVAEGLALFDAALTVAGAAGEGRFVVAPGPVGAEPLLTVRRESAGENVAWTAGNDSVRDELAARLVAVSPTRQDELLLDLVRTEVAAVLGAAVESVPALASAGAAAERGNVTSAEDVVADRAFKELGLTSLTAVLLRNKLAEATGLDLPATVAFDHPTANAVVDLLRAELGIETTKVEAAAVPRQSLPPQHDDPVVIVGMSCRYPGAVETPDQLWRLVSEGGEVRSAFPRDRGWDLNSLFAEPDAHDSGTTYTRWGGFLDGVADFDARFFGIAPGEALVMDPQQRLLLEASWEALESGGIDPTLLRGSRTGVFAGVMFHDYSTGYDQVPQELEGYLGTGAAGSVATGRISYLLGLEGPAITVDTACSSSLVSLHLAAQALRSGECDLALAGGVAVMSTPQVFIEFARQRGLAPDGRCKAFADAADGTGWSEGVGVLALARRSDAERLGYPVLAVLRGSAINQDGSSNGLTAPNGPAQQRVIRDALGTAGLSASDVDVVEGHGTGTTLGDPIEAQAVLATYGQQRSTPVLLGSLKSNLGHTQAAAGVGGVIKMIMAMRHGQVPATLHVDRPSSHVDWTAGAVEVVTDHRDWPVADRPRRAAVSSFGISGTNAHVILEQGEPVLVPPVTREVPGLVPWVVSAKSAEALDRQLARLSAVDAPAVD</sequence>
<feature type="domain" description="Ketosynthase family 3 (KS3)" evidence="5">
    <location>
        <begin position="998"/>
        <end position="1423"/>
    </location>
</feature>
<dbReference type="SUPFAM" id="SSF51735">
    <property type="entry name" value="NAD(P)-binding Rossmann-fold domains"/>
    <property type="match status" value="2"/>
</dbReference>
<dbReference type="Gene3D" id="3.30.70.3290">
    <property type="match status" value="1"/>
</dbReference>
<evidence type="ECO:0000256" key="3">
    <source>
        <dbReference type="ARBA" id="ARBA00022679"/>
    </source>
</evidence>
<reference evidence="6 7" key="1">
    <citation type="submission" date="2019-03" db="EMBL/GenBank/DDBJ databases">
        <title>Genomic Encyclopedia of Type Strains, Phase IV (KMG-IV): sequencing the most valuable type-strain genomes for metagenomic binning, comparative biology and taxonomic classification.</title>
        <authorList>
            <person name="Goeker M."/>
        </authorList>
    </citation>
    <scope>NUCLEOTIDE SEQUENCE [LARGE SCALE GENOMIC DNA]</scope>
    <source>
        <strain evidence="6 7">DSM 45765</strain>
    </source>
</reference>
<evidence type="ECO:0000259" key="5">
    <source>
        <dbReference type="PROSITE" id="PS52004"/>
    </source>
</evidence>
<dbReference type="Proteomes" id="UP000294911">
    <property type="component" value="Unassembled WGS sequence"/>
</dbReference>
<dbReference type="Pfam" id="PF16197">
    <property type="entry name" value="KAsynt_C_assoc"/>
    <property type="match status" value="1"/>
</dbReference>
<name>A0A4R2QW06_9PSEU</name>
<dbReference type="InterPro" id="IPR036291">
    <property type="entry name" value="NAD(P)-bd_dom_sf"/>
</dbReference>
<dbReference type="SUPFAM" id="SSF56801">
    <property type="entry name" value="Acetyl-CoA synthetase-like"/>
    <property type="match status" value="1"/>
</dbReference>
<accession>A0A4R2QW06</accession>
<proteinExistence type="predicted"/>
<dbReference type="InterPro" id="IPR020806">
    <property type="entry name" value="PKS_PP-bd"/>
</dbReference>
<keyword evidence="3" id="KW-0808">Transferase</keyword>
<organism evidence="6 7">
    <name type="scientific">Tamaricihabitans halophyticus</name>
    <dbReference type="NCBI Taxonomy" id="1262583"/>
    <lineage>
        <taxon>Bacteria</taxon>
        <taxon>Bacillati</taxon>
        <taxon>Actinomycetota</taxon>
        <taxon>Actinomycetes</taxon>
        <taxon>Pseudonocardiales</taxon>
        <taxon>Pseudonocardiaceae</taxon>
        <taxon>Tamaricihabitans</taxon>
    </lineage>
</organism>
<dbReference type="InterPro" id="IPR014030">
    <property type="entry name" value="Ketoacyl_synth_N"/>
</dbReference>
<dbReference type="SUPFAM" id="SSF53901">
    <property type="entry name" value="Thiolase-like"/>
    <property type="match status" value="1"/>
</dbReference>
<dbReference type="PROSITE" id="PS50075">
    <property type="entry name" value="CARRIER"/>
    <property type="match status" value="1"/>
</dbReference>
<dbReference type="Gene3D" id="3.40.50.720">
    <property type="entry name" value="NAD(P)-binding Rossmann-like Domain"/>
    <property type="match status" value="1"/>
</dbReference>
<dbReference type="EMBL" id="SLXQ01000004">
    <property type="protein sequence ID" value="TCP53434.1"/>
    <property type="molecule type" value="Genomic_DNA"/>
</dbReference>
<evidence type="ECO:0000313" key="7">
    <source>
        <dbReference type="Proteomes" id="UP000294911"/>
    </source>
</evidence>
<evidence type="ECO:0000259" key="4">
    <source>
        <dbReference type="PROSITE" id="PS50075"/>
    </source>
</evidence>
<dbReference type="Gene3D" id="3.40.50.12780">
    <property type="entry name" value="N-terminal domain of ligase-like"/>
    <property type="match status" value="1"/>
</dbReference>
<dbReference type="Pfam" id="PF00501">
    <property type="entry name" value="AMP-binding"/>
    <property type="match status" value="1"/>
</dbReference>
<evidence type="ECO:0000313" key="6">
    <source>
        <dbReference type="EMBL" id="TCP53434.1"/>
    </source>
</evidence>
<protein>
    <submittedName>
        <fullName evidence="6">KR domain-containing protein</fullName>
    </submittedName>
</protein>
<dbReference type="InterPro" id="IPR032821">
    <property type="entry name" value="PKS_assoc"/>
</dbReference>
<dbReference type="InterPro" id="IPR014031">
    <property type="entry name" value="Ketoacyl_synth_C"/>
</dbReference>
<dbReference type="PANTHER" id="PTHR43775">
    <property type="entry name" value="FATTY ACID SYNTHASE"/>
    <property type="match status" value="1"/>
</dbReference>
<dbReference type="InterPro" id="IPR016039">
    <property type="entry name" value="Thiolase-like"/>
</dbReference>
<dbReference type="GO" id="GO:0006633">
    <property type="term" value="P:fatty acid biosynthetic process"/>
    <property type="evidence" value="ECO:0007669"/>
    <property type="project" value="InterPro"/>
</dbReference>
<dbReference type="SUPFAM" id="SSF47336">
    <property type="entry name" value="ACP-like"/>
    <property type="match status" value="1"/>
</dbReference>
<dbReference type="Pfam" id="PF00109">
    <property type="entry name" value="ketoacyl-synt"/>
    <property type="match status" value="1"/>
</dbReference>
<dbReference type="InterPro" id="IPR009081">
    <property type="entry name" value="PP-bd_ACP"/>
</dbReference>
<dbReference type="Gene3D" id="3.30.300.30">
    <property type="match status" value="1"/>
</dbReference>
<dbReference type="GO" id="GO:0031177">
    <property type="term" value="F:phosphopantetheine binding"/>
    <property type="evidence" value="ECO:0007669"/>
    <property type="project" value="InterPro"/>
</dbReference>
<dbReference type="InterPro" id="IPR000873">
    <property type="entry name" value="AMP-dep_synth/lig_dom"/>
</dbReference>
<dbReference type="GO" id="GO:0004312">
    <property type="term" value="F:fatty acid synthase activity"/>
    <property type="evidence" value="ECO:0007669"/>
    <property type="project" value="TreeGrafter"/>
</dbReference>
<dbReference type="Gene3D" id="3.40.47.10">
    <property type="match status" value="1"/>
</dbReference>
<dbReference type="InterPro" id="IPR025110">
    <property type="entry name" value="AMP-bd_C"/>
</dbReference>
<dbReference type="InterPro" id="IPR018201">
    <property type="entry name" value="Ketoacyl_synth_AS"/>
</dbReference>
<dbReference type="InterPro" id="IPR050091">
    <property type="entry name" value="PKS_NRPS_Biosynth_Enz"/>
</dbReference>
<feature type="domain" description="Carrier" evidence="4">
    <location>
        <begin position="901"/>
        <end position="976"/>
    </location>
</feature>
<dbReference type="PROSITE" id="PS52004">
    <property type="entry name" value="KS3_2"/>
    <property type="match status" value="1"/>
</dbReference>
<dbReference type="PROSITE" id="PS00455">
    <property type="entry name" value="AMP_BINDING"/>
    <property type="match status" value="1"/>
</dbReference>
<comment type="caution">
    <text evidence="6">The sequence shown here is derived from an EMBL/GenBank/DDBJ whole genome shotgun (WGS) entry which is preliminary data.</text>
</comment>
<keyword evidence="7" id="KW-1185">Reference proteome</keyword>
<dbReference type="PROSITE" id="PS00606">
    <property type="entry name" value="KS3_1"/>
    <property type="match status" value="1"/>
</dbReference>
<dbReference type="CDD" id="cd00833">
    <property type="entry name" value="PKS"/>
    <property type="match status" value="1"/>
</dbReference>
<dbReference type="Gene3D" id="1.10.1200.10">
    <property type="entry name" value="ACP-like"/>
    <property type="match status" value="1"/>
</dbReference>
<dbReference type="InterPro" id="IPR042099">
    <property type="entry name" value="ANL_N_sf"/>
</dbReference>
<dbReference type="OrthoDB" id="9778690at2"/>
<dbReference type="Pfam" id="PF02801">
    <property type="entry name" value="Ketoacyl-synt_C"/>
    <property type="match status" value="1"/>
</dbReference>
<dbReference type="Pfam" id="PF13193">
    <property type="entry name" value="AMP-binding_C"/>
    <property type="match status" value="1"/>
</dbReference>
<dbReference type="GO" id="GO:0004315">
    <property type="term" value="F:3-oxoacyl-[acyl-carrier-protein] synthase activity"/>
    <property type="evidence" value="ECO:0007669"/>
    <property type="project" value="InterPro"/>
</dbReference>
<dbReference type="RefSeq" id="WP_132877170.1">
    <property type="nucleotide sequence ID" value="NZ_SLXQ01000004.1"/>
</dbReference>
<dbReference type="InterPro" id="IPR020845">
    <property type="entry name" value="AMP-binding_CS"/>
</dbReference>
<dbReference type="InterPro" id="IPR020841">
    <property type="entry name" value="PKS_Beta-ketoAc_synthase_dom"/>
</dbReference>
<evidence type="ECO:0000256" key="1">
    <source>
        <dbReference type="ARBA" id="ARBA00022450"/>
    </source>
</evidence>